<reference evidence="2 3" key="1">
    <citation type="submission" date="2021-10" db="EMBL/GenBank/DDBJ databases">
        <title>Streptomyces sp. strain SMC 277, a novel streptomycete isolated from soil.</title>
        <authorList>
            <person name="Chanama M."/>
        </authorList>
    </citation>
    <scope>NUCLEOTIDE SEQUENCE [LARGE SCALE GENOMIC DNA]</scope>
    <source>
        <strain evidence="2 3">SMC 277</strain>
    </source>
</reference>
<protein>
    <submittedName>
        <fullName evidence="2">YhfT family protein</fullName>
    </submittedName>
</protein>
<dbReference type="InterPro" id="IPR019733">
    <property type="entry name" value="Uncharacterised_YhfT"/>
</dbReference>
<organism evidence="2 3">
    <name type="scientific">Streptomyces antimicrobicus</name>
    <dbReference type="NCBI Taxonomy" id="2883108"/>
    <lineage>
        <taxon>Bacteria</taxon>
        <taxon>Bacillati</taxon>
        <taxon>Actinomycetota</taxon>
        <taxon>Actinomycetes</taxon>
        <taxon>Kitasatosporales</taxon>
        <taxon>Streptomycetaceae</taxon>
        <taxon>Streptomyces</taxon>
    </lineage>
</organism>
<dbReference type="Pfam" id="PF10797">
    <property type="entry name" value="YhfT"/>
    <property type="match status" value="1"/>
</dbReference>
<name>A0ABS8BCX0_9ACTN</name>
<comment type="caution">
    <text evidence="2">The sequence shown here is derived from an EMBL/GenBank/DDBJ whole genome shotgun (WGS) entry which is preliminary data.</text>
</comment>
<evidence type="ECO:0000313" key="3">
    <source>
        <dbReference type="Proteomes" id="UP001199054"/>
    </source>
</evidence>
<feature type="transmembrane region" description="Helical" evidence="1">
    <location>
        <begin position="159"/>
        <end position="176"/>
    </location>
</feature>
<keyword evidence="3" id="KW-1185">Reference proteome</keyword>
<gene>
    <name evidence="2" type="ORF">LG632_23705</name>
</gene>
<accession>A0ABS8BCX0</accession>
<feature type="transmembrane region" description="Helical" evidence="1">
    <location>
        <begin position="182"/>
        <end position="202"/>
    </location>
</feature>
<feature type="transmembrane region" description="Helical" evidence="1">
    <location>
        <begin position="135"/>
        <end position="152"/>
    </location>
</feature>
<proteinExistence type="predicted"/>
<evidence type="ECO:0000256" key="1">
    <source>
        <dbReference type="SAM" id="Phobius"/>
    </source>
</evidence>
<dbReference type="EMBL" id="JAJAUY010000122">
    <property type="protein sequence ID" value="MCB5182373.1"/>
    <property type="molecule type" value="Genomic_DNA"/>
</dbReference>
<feature type="transmembrane region" description="Helical" evidence="1">
    <location>
        <begin position="53"/>
        <end position="78"/>
    </location>
</feature>
<keyword evidence="1" id="KW-1133">Transmembrane helix</keyword>
<keyword evidence="1" id="KW-0472">Membrane</keyword>
<sequence>MRLDLSPAQALTVIALCALTALAAHLALAVFNDGVRPFLLDFVHGHTTRGATTAVAFGLSAGFVFGLGAPLALSSGVLNPWLLFLPTDVLGILAPRRRLALLLGAGWGAVVVYGLDGAHDLVHGLPVDFLTAMQQMATPILFLFTLFPTLAATRQFGRLRGALTGLVELALVVATMRLWPQVFAGAVAMAAGVLLLIGFAVAGDLRRARTAAGPAAAA</sequence>
<feature type="non-terminal residue" evidence="2">
    <location>
        <position position="218"/>
    </location>
</feature>
<keyword evidence="1" id="KW-0812">Transmembrane</keyword>
<evidence type="ECO:0000313" key="2">
    <source>
        <dbReference type="EMBL" id="MCB5182373.1"/>
    </source>
</evidence>
<dbReference type="Proteomes" id="UP001199054">
    <property type="component" value="Unassembled WGS sequence"/>
</dbReference>
<feature type="transmembrane region" description="Helical" evidence="1">
    <location>
        <begin position="99"/>
        <end position="115"/>
    </location>
</feature>